<gene>
    <name evidence="2" type="ORF">ANCCAN_01733</name>
</gene>
<dbReference type="SMART" id="SM00595">
    <property type="entry name" value="MADF"/>
    <property type="match status" value="1"/>
</dbReference>
<comment type="caution">
    <text evidence="2">The sequence shown here is derived from an EMBL/GenBank/DDBJ whole genome shotgun (WGS) entry which is preliminary data.</text>
</comment>
<dbReference type="OrthoDB" id="5863841at2759"/>
<dbReference type="GO" id="GO:0006357">
    <property type="term" value="P:regulation of transcription by RNA polymerase II"/>
    <property type="evidence" value="ECO:0007669"/>
    <property type="project" value="TreeGrafter"/>
</dbReference>
<name>A0A368HAB3_ANCCA</name>
<dbReference type="PANTHER" id="PTHR12243">
    <property type="entry name" value="MADF DOMAIN TRANSCRIPTION FACTOR"/>
    <property type="match status" value="1"/>
</dbReference>
<dbReference type="GO" id="GO:0005667">
    <property type="term" value="C:transcription regulator complex"/>
    <property type="evidence" value="ECO:0007669"/>
    <property type="project" value="TreeGrafter"/>
</dbReference>
<dbReference type="InterPro" id="IPR039353">
    <property type="entry name" value="TF_Adf1"/>
</dbReference>
<evidence type="ECO:0000259" key="1">
    <source>
        <dbReference type="PROSITE" id="PS51029"/>
    </source>
</evidence>
<accession>A0A368HAB3</accession>
<evidence type="ECO:0000313" key="2">
    <source>
        <dbReference type="EMBL" id="RCN52300.1"/>
    </source>
</evidence>
<sequence>MMDEVSVSSRLDKALVLIQKEKTVPNLNNYINKDVCQDLAVDHKFILAWVLLMHAITCMTMLKRVKSENVPARGDVISDKEKFALVEIIRSFAPIWNPEDSRYKDLNIKRSCWAGVAEELSLQFSKQYSIVDLQKTYRNMRDTYVRKRRDIQKLHTRKSGAAAGEYQSAVTWPYYKAMSYLESTFDLGKRYTNVQLVNAEDVGEDLIVDDVGFQDEVVIEADDVLLEEPVGQRVVNGKDSYRYAAIPRGQRAEVEKGRKRKSVTDDFKDVLKSFGEHDAYDAIGAHMACRLRELHDLDPILCEEWVIKVEELQCSLSREILEFKRNNVH</sequence>
<protein>
    <recommendedName>
        <fullName evidence="1">MADF domain-containing protein</fullName>
    </recommendedName>
</protein>
<dbReference type="STRING" id="29170.A0A368HAB3"/>
<dbReference type="GO" id="GO:0005634">
    <property type="term" value="C:nucleus"/>
    <property type="evidence" value="ECO:0007669"/>
    <property type="project" value="TreeGrafter"/>
</dbReference>
<dbReference type="EMBL" id="JOJR01000008">
    <property type="protein sequence ID" value="RCN52300.1"/>
    <property type="molecule type" value="Genomic_DNA"/>
</dbReference>
<reference evidence="2 3" key="1">
    <citation type="submission" date="2014-10" db="EMBL/GenBank/DDBJ databases">
        <title>Draft genome of the hookworm Ancylostoma caninum.</title>
        <authorList>
            <person name="Mitreva M."/>
        </authorList>
    </citation>
    <scope>NUCLEOTIDE SEQUENCE [LARGE SCALE GENOMIC DNA]</scope>
    <source>
        <strain evidence="2 3">Baltimore</strain>
    </source>
</reference>
<dbReference type="PROSITE" id="PS51029">
    <property type="entry name" value="MADF"/>
    <property type="match status" value="1"/>
</dbReference>
<organism evidence="2 3">
    <name type="scientific">Ancylostoma caninum</name>
    <name type="common">Dog hookworm</name>
    <dbReference type="NCBI Taxonomy" id="29170"/>
    <lineage>
        <taxon>Eukaryota</taxon>
        <taxon>Metazoa</taxon>
        <taxon>Ecdysozoa</taxon>
        <taxon>Nematoda</taxon>
        <taxon>Chromadorea</taxon>
        <taxon>Rhabditida</taxon>
        <taxon>Rhabditina</taxon>
        <taxon>Rhabditomorpha</taxon>
        <taxon>Strongyloidea</taxon>
        <taxon>Ancylostomatidae</taxon>
        <taxon>Ancylostomatinae</taxon>
        <taxon>Ancylostoma</taxon>
    </lineage>
</organism>
<keyword evidence="3" id="KW-1185">Reference proteome</keyword>
<dbReference type="Proteomes" id="UP000252519">
    <property type="component" value="Unassembled WGS sequence"/>
</dbReference>
<dbReference type="Pfam" id="PF10545">
    <property type="entry name" value="MADF_DNA_bdg"/>
    <property type="match status" value="1"/>
</dbReference>
<proteinExistence type="predicted"/>
<dbReference type="AlphaFoldDB" id="A0A368HAB3"/>
<feature type="domain" description="MADF" evidence="1">
    <location>
        <begin position="84"/>
        <end position="186"/>
    </location>
</feature>
<dbReference type="InterPro" id="IPR006578">
    <property type="entry name" value="MADF-dom"/>
</dbReference>
<dbReference type="PANTHER" id="PTHR12243:SF67">
    <property type="entry name" value="COREPRESSOR OF PANGOLIN, ISOFORM A-RELATED"/>
    <property type="match status" value="1"/>
</dbReference>
<evidence type="ECO:0000313" key="3">
    <source>
        <dbReference type="Proteomes" id="UP000252519"/>
    </source>
</evidence>